<evidence type="ECO:0000313" key="2">
    <source>
        <dbReference type="WBParaSite" id="PgR019_g033_t02"/>
    </source>
</evidence>
<proteinExistence type="predicted"/>
<sequence>QCSLHSELSHRGIRGAVGGHIPLTSTFRKGNEATKASGVRRATTAGCDIFTEHRLLSKKFYLCDYSRQPISELSEDRRQTWRGTSIFKRGDFLVPSKFFLLVPTRKKRQRQAHQ</sequence>
<dbReference type="Proteomes" id="UP000887569">
    <property type="component" value="Unplaced"/>
</dbReference>
<protein>
    <submittedName>
        <fullName evidence="2">Ovule protein</fullName>
    </submittedName>
</protein>
<accession>A0A915AWX8</accession>
<dbReference type="AlphaFoldDB" id="A0A915AWX8"/>
<organism evidence="1 2">
    <name type="scientific">Parascaris univalens</name>
    <name type="common">Nematode worm</name>
    <dbReference type="NCBI Taxonomy" id="6257"/>
    <lineage>
        <taxon>Eukaryota</taxon>
        <taxon>Metazoa</taxon>
        <taxon>Ecdysozoa</taxon>
        <taxon>Nematoda</taxon>
        <taxon>Chromadorea</taxon>
        <taxon>Rhabditida</taxon>
        <taxon>Spirurina</taxon>
        <taxon>Ascaridomorpha</taxon>
        <taxon>Ascaridoidea</taxon>
        <taxon>Ascarididae</taxon>
        <taxon>Parascaris</taxon>
    </lineage>
</organism>
<name>A0A915AWX8_PARUN</name>
<reference evidence="2" key="1">
    <citation type="submission" date="2022-11" db="UniProtKB">
        <authorList>
            <consortium name="WormBaseParasite"/>
        </authorList>
    </citation>
    <scope>IDENTIFICATION</scope>
</reference>
<evidence type="ECO:0000313" key="1">
    <source>
        <dbReference type="Proteomes" id="UP000887569"/>
    </source>
</evidence>
<keyword evidence="1" id="KW-1185">Reference proteome</keyword>
<dbReference type="WBParaSite" id="PgR019_g033_t02">
    <property type="protein sequence ID" value="PgR019_g033_t02"/>
    <property type="gene ID" value="PgR019_g033"/>
</dbReference>